<dbReference type="PROSITE" id="PS51148">
    <property type="entry name" value="AXH"/>
    <property type="match status" value="1"/>
</dbReference>
<feature type="non-terminal residue" evidence="2">
    <location>
        <position position="27"/>
    </location>
</feature>
<feature type="domain" description="AXH" evidence="1">
    <location>
        <begin position="1"/>
        <end position="27"/>
    </location>
</feature>
<evidence type="ECO:0000313" key="2">
    <source>
        <dbReference type="EMBL" id="SVE04446.1"/>
    </source>
</evidence>
<dbReference type="AlphaFoldDB" id="A0A383A9A4"/>
<reference evidence="2" key="1">
    <citation type="submission" date="2018-05" db="EMBL/GenBank/DDBJ databases">
        <authorList>
            <person name="Lanie J.A."/>
            <person name="Ng W.-L."/>
            <person name="Kazmierczak K.M."/>
            <person name="Andrzejewski T.M."/>
            <person name="Davidsen T.M."/>
            <person name="Wayne K.J."/>
            <person name="Tettelin H."/>
            <person name="Glass J.I."/>
            <person name="Rusch D."/>
            <person name="Podicherti R."/>
            <person name="Tsui H.-C.T."/>
            <person name="Winkler M.E."/>
        </authorList>
    </citation>
    <scope>NUCLEOTIDE SEQUENCE</scope>
</reference>
<accession>A0A383A9A4</accession>
<evidence type="ECO:0000259" key="1">
    <source>
        <dbReference type="PROSITE" id="PS51148"/>
    </source>
</evidence>
<proteinExistence type="predicted"/>
<gene>
    <name evidence="2" type="ORF">METZ01_LOCUS457300</name>
</gene>
<dbReference type="InterPro" id="IPR003652">
    <property type="entry name" value="Ataxin_AXH_dom"/>
</dbReference>
<protein>
    <recommendedName>
        <fullName evidence="1">AXH domain-containing protein</fullName>
    </recommendedName>
</protein>
<dbReference type="GO" id="GO:0003723">
    <property type="term" value="F:RNA binding"/>
    <property type="evidence" value="ECO:0007669"/>
    <property type="project" value="InterPro"/>
</dbReference>
<organism evidence="2">
    <name type="scientific">marine metagenome</name>
    <dbReference type="NCBI Taxonomy" id="408172"/>
    <lineage>
        <taxon>unclassified sequences</taxon>
        <taxon>metagenomes</taxon>
        <taxon>ecological metagenomes</taxon>
    </lineage>
</organism>
<dbReference type="SUPFAM" id="SSF51294">
    <property type="entry name" value="Hedgehog/intein (Hint) domain"/>
    <property type="match status" value="1"/>
</dbReference>
<dbReference type="EMBL" id="UINC01190333">
    <property type="protein sequence ID" value="SVE04446.1"/>
    <property type="molecule type" value="Genomic_DNA"/>
</dbReference>
<sequence length="27" mass="2967">MFNSGLLKGTTIRMADGTKKNVEDIKV</sequence>
<dbReference type="InterPro" id="IPR036844">
    <property type="entry name" value="Hint_dom_sf"/>
</dbReference>
<name>A0A383A9A4_9ZZZZ</name>
<dbReference type="Gene3D" id="2.170.16.10">
    <property type="entry name" value="Hedgehog/Intein (Hint) domain"/>
    <property type="match status" value="1"/>
</dbReference>